<dbReference type="InterPro" id="IPR023173">
    <property type="entry name" value="NADPH_Cyt_P450_Rdtase_alpha"/>
</dbReference>
<dbReference type="SUPFAM" id="SSF48264">
    <property type="entry name" value="Cytochrome P450"/>
    <property type="match status" value="1"/>
</dbReference>
<dbReference type="Gene3D" id="3.40.50.360">
    <property type="match status" value="1"/>
</dbReference>
<keyword evidence="7" id="KW-0288">FMN</keyword>
<comment type="caution">
    <text evidence="20">The sequence shown here is derived from an EMBL/GenBank/DDBJ whole genome shotgun (WGS) entry which is preliminary data.</text>
</comment>
<dbReference type="OrthoDB" id="1470350at2759"/>
<feature type="region of interest" description="Disordered" evidence="17">
    <location>
        <begin position="470"/>
        <end position="500"/>
    </location>
</feature>
<dbReference type="InterPro" id="IPR003097">
    <property type="entry name" value="CysJ-like_FAD-binding"/>
</dbReference>
<evidence type="ECO:0000256" key="2">
    <source>
        <dbReference type="ARBA" id="ARBA00001971"/>
    </source>
</evidence>
<feature type="domain" description="Flavodoxin-like" evidence="18">
    <location>
        <begin position="511"/>
        <end position="651"/>
    </location>
</feature>
<dbReference type="CDD" id="cd06206">
    <property type="entry name" value="bifunctional_CYPOR"/>
    <property type="match status" value="1"/>
</dbReference>
<dbReference type="InterPro" id="IPR001094">
    <property type="entry name" value="Flavdoxin-like"/>
</dbReference>
<dbReference type="GO" id="GO:0010181">
    <property type="term" value="F:FMN binding"/>
    <property type="evidence" value="ECO:0007669"/>
    <property type="project" value="InterPro"/>
</dbReference>
<evidence type="ECO:0000256" key="13">
    <source>
        <dbReference type="ARBA" id="ARBA00023033"/>
    </source>
</evidence>
<dbReference type="InterPro" id="IPR001709">
    <property type="entry name" value="Flavoprot_Pyr_Nucl_cyt_Rdtase"/>
</dbReference>
<comment type="catalytic activity">
    <reaction evidence="15">
        <text>2 oxidized [cytochrome P450] + NADPH = 2 reduced [cytochrome P450] + NADP(+) + H(+)</text>
        <dbReference type="Rhea" id="RHEA:24040"/>
        <dbReference type="Rhea" id="RHEA-COMP:14627"/>
        <dbReference type="Rhea" id="RHEA-COMP:14628"/>
        <dbReference type="ChEBI" id="CHEBI:15378"/>
        <dbReference type="ChEBI" id="CHEBI:55376"/>
        <dbReference type="ChEBI" id="CHEBI:57783"/>
        <dbReference type="ChEBI" id="CHEBI:58349"/>
        <dbReference type="ChEBI" id="CHEBI:60344"/>
        <dbReference type="EC" id="1.6.2.4"/>
    </reaction>
</comment>
<dbReference type="PRINTS" id="PR00371">
    <property type="entry name" value="FPNCR"/>
</dbReference>
<keyword evidence="11" id="KW-0560">Oxidoreductase</keyword>
<evidence type="ECO:0000256" key="3">
    <source>
        <dbReference type="ARBA" id="ARBA00001974"/>
    </source>
</evidence>
<dbReference type="PANTHER" id="PTHR19384:SF127">
    <property type="entry name" value="BIFUNCTIONAL CYTOCHROME P450_NADPH--P450 REDUCTASE"/>
    <property type="match status" value="1"/>
</dbReference>
<dbReference type="SUPFAM" id="SSF52343">
    <property type="entry name" value="Ferredoxin reductase-like, C-terminal NADP-linked domain"/>
    <property type="match status" value="1"/>
</dbReference>
<dbReference type="FunFam" id="2.40.30.10:FF:000198">
    <property type="entry name" value="Bifunctional cytochrome P450/NADPH--P450 reductase"/>
    <property type="match status" value="1"/>
</dbReference>
<evidence type="ECO:0000256" key="11">
    <source>
        <dbReference type="ARBA" id="ARBA00023002"/>
    </source>
</evidence>
<comment type="similarity">
    <text evidence="4">In the N-terminal section; belongs to the cytochrome P450 family.</text>
</comment>
<evidence type="ECO:0000256" key="15">
    <source>
        <dbReference type="ARBA" id="ARBA00049342"/>
    </source>
</evidence>
<evidence type="ECO:0000256" key="7">
    <source>
        <dbReference type="ARBA" id="ARBA00022643"/>
    </source>
</evidence>
<evidence type="ECO:0000256" key="4">
    <source>
        <dbReference type="ARBA" id="ARBA00010018"/>
    </source>
</evidence>
<evidence type="ECO:0008006" key="22">
    <source>
        <dbReference type="Google" id="ProtNLM"/>
    </source>
</evidence>
<protein>
    <recommendedName>
        <fullName evidence="22">Cytochrome P450</fullName>
    </recommendedName>
</protein>
<evidence type="ECO:0000256" key="9">
    <source>
        <dbReference type="ARBA" id="ARBA00022827"/>
    </source>
</evidence>
<feature type="compositionally biased region" description="Polar residues" evidence="17">
    <location>
        <begin position="481"/>
        <end position="498"/>
    </location>
</feature>
<dbReference type="Gene3D" id="2.40.30.10">
    <property type="entry name" value="Translation factors"/>
    <property type="match status" value="1"/>
</dbReference>
<evidence type="ECO:0000313" key="20">
    <source>
        <dbReference type="EMBL" id="KAF5368048.1"/>
    </source>
</evidence>
<keyword evidence="5 16" id="KW-0349">Heme</keyword>
<dbReference type="GO" id="GO:0005829">
    <property type="term" value="C:cytosol"/>
    <property type="evidence" value="ECO:0007669"/>
    <property type="project" value="TreeGrafter"/>
</dbReference>
<dbReference type="Pfam" id="PF00667">
    <property type="entry name" value="FAD_binding_1"/>
    <property type="match status" value="1"/>
</dbReference>
<dbReference type="SUPFAM" id="SSF52218">
    <property type="entry name" value="Flavoproteins"/>
    <property type="match status" value="1"/>
</dbReference>
<dbReference type="Pfam" id="PF00067">
    <property type="entry name" value="p450"/>
    <property type="match status" value="1"/>
</dbReference>
<dbReference type="GO" id="GO:0070330">
    <property type="term" value="F:aromatase activity"/>
    <property type="evidence" value="ECO:0007669"/>
    <property type="project" value="InterPro"/>
</dbReference>
<comment type="cofactor">
    <cofactor evidence="1">
        <name>FMN</name>
        <dbReference type="ChEBI" id="CHEBI:58210"/>
    </cofactor>
</comment>
<accession>A0A8H5LSP9</accession>
<dbReference type="InterPro" id="IPR017927">
    <property type="entry name" value="FAD-bd_FR_type"/>
</dbReference>
<dbReference type="PANTHER" id="PTHR19384">
    <property type="entry name" value="NITRIC OXIDE SYNTHASE-RELATED"/>
    <property type="match status" value="1"/>
</dbReference>
<keyword evidence="9" id="KW-0274">FAD</keyword>
<dbReference type="InterPro" id="IPR008254">
    <property type="entry name" value="Flavodoxin/NO_synth"/>
</dbReference>
<dbReference type="InterPro" id="IPR029039">
    <property type="entry name" value="Flavoprotein-like_sf"/>
</dbReference>
<evidence type="ECO:0000256" key="16">
    <source>
        <dbReference type="PIRSR" id="PIRSR000209-1"/>
    </source>
</evidence>
<dbReference type="InterPro" id="IPR001128">
    <property type="entry name" value="Cyt_P450"/>
</dbReference>
<dbReference type="InterPro" id="IPR017938">
    <property type="entry name" value="Riboflavin_synthase-like_b-brl"/>
</dbReference>
<organism evidence="20 21">
    <name type="scientific">Tetrapyrgos nigripes</name>
    <dbReference type="NCBI Taxonomy" id="182062"/>
    <lineage>
        <taxon>Eukaryota</taxon>
        <taxon>Fungi</taxon>
        <taxon>Dikarya</taxon>
        <taxon>Basidiomycota</taxon>
        <taxon>Agaricomycotina</taxon>
        <taxon>Agaricomycetes</taxon>
        <taxon>Agaricomycetidae</taxon>
        <taxon>Agaricales</taxon>
        <taxon>Marasmiineae</taxon>
        <taxon>Marasmiaceae</taxon>
        <taxon>Tetrapyrgos</taxon>
    </lineage>
</organism>
<dbReference type="InterPro" id="IPR039261">
    <property type="entry name" value="FNR_nucleotide-bd"/>
</dbReference>
<evidence type="ECO:0000256" key="8">
    <source>
        <dbReference type="ARBA" id="ARBA00022723"/>
    </source>
</evidence>
<evidence type="ECO:0000256" key="5">
    <source>
        <dbReference type="ARBA" id="ARBA00022617"/>
    </source>
</evidence>
<dbReference type="InterPro" id="IPR036396">
    <property type="entry name" value="Cyt_P450_sf"/>
</dbReference>
<dbReference type="Pfam" id="PF00175">
    <property type="entry name" value="NAD_binding_1"/>
    <property type="match status" value="1"/>
</dbReference>
<dbReference type="Gene3D" id="1.10.630.10">
    <property type="entry name" value="Cytochrome P450"/>
    <property type="match status" value="1"/>
</dbReference>
<keyword evidence="12 16" id="KW-0408">Iron</keyword>
<sequence length="1078" mass="119788">MSVPIPQPPRIPFIGNVAQLDTTVPLNGFVLLAKQYGEIFKIDILGRPIISINTYALQQELCDQKKFRKYLGGAMVQARVLGGDGLFTAFDDEPNWGIAHRLLTPAFNAVAIRDMFDDMQDLTDQLLLKWERFGPEHIIDPSEDYTKATLDILALCTMSLRLNSFYNEEPPRFGSAVSEFLKECFLRSARPSLLQAVMTSSSRKFEELRQYLWGIPSDSMSIPILLSFVFGVIKTDCAVVLKDRRANPTDKKDLLNTMLNSADPKTGARLNDDSIIKNLLTFLVAGHETSSGTLSFMTYYVIKNPEVWRKLQNEVDEVTGGQRLQYSHLGRFSFLEACMRETLRLAPAAPMRTVAPYEDTVIGGGKYFLPANTPCLIQTFTTQRDPAVWGADANEFRPERMMDGKFEKYPPNAFQAPCLYWSAIRLQEMKMIMACVVQKFDLSFIDPSYTLEIQQGLSIKPKDLRIRARPRTSGPRLYATPSYSMPQNKSTQSKSSNRAGPAIQADKLVPMYVLYGSNTGTSEAFAQRIASAAATYGFAAKLGTLDSATGNLPTDGPVVIVTASYEGLPADNAAQFVDWLGSLKSNELKGVRFALFGCGHSDWDRTLHKIPLLCDQLMASHGAERLMKTGLGLSGAQDFFEVFDQFEADLWKALTTKYTVTQSQSSTSIGFDIEIIDTVASRADTLNQPDAALGTVKENKVLTQPGHPVKRHIEFELPEGLTYRAGDYLSILPQNPPRDVQRVLARFNLSEKQMVVLSSIGPTSLPTDQPVSLYDVLLGYVELSQPATTQDLRIMMGVATTDSTRAALKEMRSSYQAKILAPRLSVLDILEKYPSSDINLPLGVFLRLLPPMRVRQYSISSSPLWNPQHATLSISVLESPSLADKNKIFLGVGSNYLSQLNPGDRVQISVRESHGGFHPPEDPSTPIIAFGAGSGLAPLRGFIQERALQKSSGRNVGKILLFFGCRDPEGDYIYKKQLDEWVKLGVLDIRPAFSRDPAKSDGCKYVQDRLWNDRDDVTDLFDDNAQVFICGSSRVAKGVMSKWAEILRSNDPTLSAEDAMKRLEETMQGRYATDVFDA</sequence>
<dbReference type="PIRSF" id="PIRSF000209">
    <property type="entry name" value="Bifunctional_P450_P450R"/>
    <property type="match status" value="1"/>
</dbReference>
<evidence type="ECO:0000259" key="19">
    <source>
        <dbReference type="PROSITE" id="PS51384"/>
    </source>
</evidence>
<dbReference type="GO" id="GO:0050660">
    <property type="term" value="F:flavin adenine dinucleotide binding"/>
    <property type="evidence" value="ECO:0007669"/>
    <property type="project" value="TreeGrafter"/>
</dbReference>
<dbReference type="SUPFAM" id="SSF63380">
    <property type="entry name" value="Riboflavin synthase domain-like"/>
    <property type="match status" value="1"/>
</dbReference>
<feature type="binding site" description="axial binding residue" evidence="16">
    <location>
        <position position="418"/>
    </location>
    <ligand>
        <name>heme</name>
        <dbReference type="ChEBI" id="CHEBI:30413"/>
    </ligand>
    <ligandPart>
        <name>Fe</name>
        <dbReference type="ChEBI" id="CHEBI:18248"/>
    </ligandPart>
</feature>
<comment type="cofactor">
    <cofactor evidence="3">
        <name>FAD</name>
        <dbReference type="ChEBI" id="CHEBI:57692"/>
    </cofactor>
</comment>
<evidence type="ECO:0000313" key="21">
    <source>
        <dbReference type="Proteomes" id="UP000559256"/>
    </source>
</evidence>
<dbReference type="GO" id="GO:0003958">
    <property type="term" value="F:NADPH-hemoprotein reductase activity"/>
    <property type="evidence" value="ECO:0007669"/>
    <property type="project" value="UniProtKB-EC"/>
</dbReference>
<keyword evidence="6" id="KW-0285">Flavoprotein</keyword>
<dbReference type="GO" id="GO:0020037">
    <property type="term" value="F:heme binding"/>
    <property type="evidence" value="ECO:0007669"/>
    <property type="project" value="InterPro"/>
</dbReference>
<evidence type="ECO:0000256" key="12">
    <source>
        <dbReference type="ARBA" id="ARBA00023004"/>
    </source>
</evidence>
<dbReference type="PRINTS" id="PR00369">
    <property type="entry name" value="FLAVODOXIN"/>
</dbReference>
<dbReference type="GO" id="GO:0005506">
    <property type="term" value="F:iron ion binding"/>
    <property type="evidence" value="ECO:0007669"/>
    <property type="project" value="InterPro"/>
</dbReference>
<comment type="cofactor">
    <cofactor evidence="2 16">
        <name>heme</name>
        <dbReference type="ChEBI" id="CHEBI:30413"/>
    </cofactor>
</comment>
<evidence type="ECO:0000256" key="14">
    <source>
        <dbReference type="ARBA" id="ARBA00047827"/>
    </source>
</evidence>
<keyword evidence="13" id="KW-0503">Monooxygenase</keyword>
<dbReference type="InterPro" id="IPR001433">
    <property type="entry name" value="OxRdtase_FAD/NAD-bd"/>
</dbReference>
<dbReference type="InterPro" id="IPR023206">
    <property type="entry name" value="Bifunctional_P450_P450_red"/>
</dbReference>
<comment type="catalytic activity">
    <reaction evidence="14">
        <text>an organic molecule + reduced [NADPH--hemoprotein reductase] + O2 = an alcohol + oxidized [NADPH--hemoprotein reductase] + H2O + H(+)</text>
        <dbReference type="Rhea" id="RHEA:17149"/>
        <dbReference type="Rhea" id="RHEA-COMP:11964"/>
        <dbReference type="Rhea" id="RHEA-COMP:11965"/>
        <dbReference type="ChEBI" id="CHEBI:15377"/>
        <dbReference type="ChEBI" id="CHEBI:15378"/>
        <dbReference type="ChEBI" id="CHEBI:15379"/>
        <dbReference type="ChEBI" id="CHEBI:30879"/>
        <dbReference type="ChEBI" id="CHEBI:57618"/>
        <dbReference type="ChEBI" id="CHEBI:58210"/>
        <dbReference type="ChEBI" id="CHEBI:142491"/>
        <dbReference type="EC" id="1.14.14.1"/>
    </reaction>
</comment>
<dbReference type="Gene3D" id="3.40.50.80">
    <property type="entry name" value="Nucleotide-binding domain of ferredoxin-NADP reductase (FNR) module"/>
    <property type="match status" value="1"/>
</dbReference>
<dbReference type="AlphaFoldDB" id="A0A8H5LSP9"/>
<evidence type="ECO:0000256" key="6">
    <source>
        <dbReference type="ARBA" id="ARBA00022630"/>
    </source>
</evidence>
<dbReference type="PROSITE" id="PS50902">
    <property type="entry name" value="FLAVODOXIN_LIKE"/>
    <property type="match status" value="1"/>
</dbReference>
<keyword evidence="21" id="KW-1185">Reference proteome</keyword>
<dbReference type="EMBL" id="JAACJM010000017">
    <property type="protein sequence ID" value="KAF5368048.1"/>
    <property type="molecule type" value="Genomic_DNA"/>
</dbReference>
<feature type="domain" description="FAD-binding FR-type" evidence="19">
    <location>
        <begin position="689"/>
        <end position="920"/>
    </location>
</feature>
<keyword evidence="10" id="KW-0521">NADP</keyword>
<evidence type="ECO:0000256" key="17">
    <source>
        <dbReference type="SAM" id="MobiDB-lite"/>
    </source>
</evidence>
<proteinExistence type="inferred from homology"/>
<gene>
    <name evidence="20" type="ORF">D9758_004509</name>
</gene>
<dbReference type="Pfam" id="PF00258">
    <property type="entry name" value="Flavodoxin_1"/>
    <property type="match status" value="1"/>
</dbReference>
<evidence type="ECO:0000259" key="18">
    <source>
        <dbReference type="PROSITE" id="PS50902"/>
    </source>
</evidence>
<name>A0A8H5LSP9_9AGAR</name>
<evidence type="ECO:0000256" key="1">
    <source>
        <dbReference type="ARBA" id="ARBA00001917"/>
    </source>
</evidence>
<dbReference type="PROSITE" id="PS51384">
    <property type="entry name" value="FAD_FR"/>
    <property type="match status" value="1"/>
</dbReference>
<dbReference type="Proteomes" id="UP000559256">
    <property type="component" value="Unassembled WGS sequence"/>
</dbReference>
<evidence type="ECO:0000256" key="10">
    <source>
        <dbReference type="ARBA" id="ARBA00022857"/>
    </source>
</evidence>
<reference evidence="20 21" key="1">
    <citation type="journal article" date="2020" name="ISME J.">
        <title>Uncovering the hidden diversity of litter-decomposition mechanisms in mushroom-forming fungi.</title>
        <authorList>
            <person name="Floudas D."/>
            <person name="Bentzer J."/>
            <person name="Ahren D."/>
            <person name="Johansson T."/>
            <person name="Persson P."/>
            <person name="Tunlid A."/>
        </authorList>
    </citation>
    <scope>NUCLEOTIDE SEQUENCE [LARGE SCALE GENOMIC DNA]</scope>
    <source>
        <strain evidence="20 21">CBS 291.85</strain>
    </source>
</reference>
<dbReference type="Gene3D" id="1.20.990.10">
    <property type="entry name" value="NADPH-cytochrome p450 Reductase, Chain A, domain 3"/>
    <property type="match status" value="1"/>
</dbReference>
<keyword evidence="8 16" id="KW-0479">Metal-binding</keyword>